<evidence type="ECO:0000259" key="3">
    <source>
        <dbReference type="Pfam" id="PF03720"/>
    </source>
</evidence>
<reference evidence="5" key="1">
    <citation type="journal article" date="2017" name="Nat. Commun.">
        <title>The asparagus genome sheds light on the origin and evolution of a young Y chromosome.</title>
        <authorList>
            <person name="Harkess A."/>
            <person name="Zhou J."/>
            <person name="Xu C."/>
            <person name="Bowers J.E."/>
            <person name="Van der Hulst R."/>
            <person name="Ayyampalayam S."/>
            <person name="Mercati F."/>
            <person name="Riccardi P."/>
            <person name="McKain M.R."/>
            <person name="Kakrana A."/>
            <person name="Tang H."/>
            <person name="Ray J."/>
            <person name="Groenendijk J."/>
            <person name="Arikit S."/>
            <person name="Mathioni S.M."/>
            <person name="Nakano M."/>
            <person name="Shan H."/>
            <person name="Telgmann-Rauber A."/>
            <person name="Kanno A."/>
            <person name="Yue Z."/>
            <person name="Chen H."/>
            <person name="Li W."/>
            <person name="Chen Y."/>
            <person name="Xu X."/>
            <person name="Zhang Y."/>
            <person name="Luo S."/>
            <person name="Chen H."/>
            <person name="Gao J."/>
            <person name="Mao Z."/>
            <person name="Pires J.C."/>
            <person name="Luo M."/>
            <person name="Kudrna D."/>
            <person name="Wing R.A."/>
            <person name="Meyers B.C."/>
            <person name="Yi K."/>
            <person name="Kong H."/>
            <person name="Lavrijsen P."/>
            <person name="Sunseri F."/>
            <person name="Falavigna A."/>
            <person name="Ye Y."/>
            <person name="Leebens-Mack J.H."/>
            <person name="Chen G."/>
        </authorList>
    </citation>
    <scope>NUCLEOTIDE SEQUENCE [LARGE SCALE GENOMIC DNA]</scope>
    <source>
        <strain evidence="5">cv. DH0086</strain>
    </source>
</reference>
<dbReference type="GO" id="GO:0005634">
    <property type="term" value="C:nucleus"/>
    <property type="evidence" value="ECO:0007669"/>
    <property type="project" value="TreeGrafter"/>
</dbReference>
<dbReference type="InterPro" id="IPR036220">
    <property type="entry name" value="UDP-Glc/GDP-Man_DH_C_sf"/>
</dbReference>
<sequence>MPSLTSTAATDVGALCRRRAYVAINSISLSPLNLNLNLSGDSSSASSPTPPPPLICPVVDSSSATPSPRHRLLLRRSSALSSTPPPPLLRPVANLSARYMLNLVKDEFVSDLSWNLVFVGLMLFNLAAKGAYGICILTEWDEFKSLDYKKIYESMQKPAFIFDGRNVVDVEKMRGIGFIVYSIGKPIDAWLKDMPADA</sequence>
<keyword evidence="5" id="KW-1185">Reference proteome</keyword>
<dbReference type="GO" id="GO:0003979">
    <property type="term" value="F:UDP-glucose 6-dehydrogenase activity"/>
    <property type="evidence" value="ECO:0007669"/>
    <property type="project" value="UniProtKB-EC"/>
</dbReference>
<accession>A0A5P1EXR1</accession>
<proteinExistence type="predicted"/>
<dbReference type="PANTHER" id="PTHR11374">
    <property type="entry name" value="UDP-GLUCOSE DEHYDROGENASE/UDP-MANNAC DEHYDROGENASE"/>
    <property type="match status" value="1"/>
</dbReference>
<dbReference type="InterPro" id="IPR028356">
    <property type="entry name" value="UDPglc_DH_euk"/>
</dbReference>
<dbReference type="GO" id="GO:0051287">
    <property type="term" value="F:NAD binding"/>
    <property type="evidence" value="ECO:0007669"/>
    <property type="project" value="InterPro"/>
</dbReference>
<dbReference type="Gramene" id="ONK70908">
    <property type="protein sequence ID" value="ONK70908"/>
    <property type="gene ID" value="A4U43_C04F2760"/>
</dbReference>
<dbReference type="InterPro" id="IPR014027">
    <property type="entry name" value="UDP-Glc/GDP-Man_DH_C"/>
</dbReference>
<dbReference type="PANTHER" id="PTHR11374:SF3">
    <property type="entry name" value="UDP-GLUCOSE 6-DEHYDROGENASE"/>
    <property type="match status" value="1"/>
</dbReference>
<evidence type="ECO:0000313" key="5">
    <source>
        <dbReference type="Proteomes" id="UP000243459"/>
    </source>
</evidence>
<evidence type="ECO:0000256" key="1">
    <source>
        <dbReference type="ARBA" id="ARBA00047473"/>
    </source>
</evidence>
<feature type="region of interest" description="Disordered" evidence="2">
    <location>
        <begin position="40"/>
        <end position="67"/>
    </location>
</feature>
<feature type="domain" description="UDP-glucose/GDP-mannose dehydrogenase C-terminal" evidence="3">
    <location>
        <begin position="125"/>
        <end position="169"/>
    </location>
</feature>
<dbReference type="AlphaFoldDB" id="A0A5P1EXR1"/>
<comment type="catalytic activity">
    <reaction evidence="1">
        <text>UDP-alpha-D-glucose + 2 NAD(+) + H2O = UDP-alpha-D-glucuronate + 2 NADH + 3 H(+)</text>
        <dbReference type="Rhea" id="RHEA:23596"/>
        <dbReference type="ChEBI" id="CHEBI:15377"/>
        <dbReference type="ChEBI" id="CHEBI:15378"/>
        <dbReference type="ChEBI" id="CHEBI:57540"/>
        <dbReference type="ChEBI" id="CHEBI:57945"/>
        <dbReference type="ChEBI" id="CHEBI:58052"/>
        <dbReference type="ChEBI" id="CHEBI:58885"/>
        <dbReference type="EC" id="1.1.1.22"/>
    </reaction>
</comment>
<dbReference type="Gene3D" id="3.40.50.720">
    <property type="entry name" value="NAD(P)-binding Rossmann-like Domain"/>
    <property type="match status" value="1"/>
</dbReference>
<protein>
    <recommendedName>
        <fullName evidence="3">UDP-glucose/GDP-mannose dehydrogenase C-terminal domain-containing protein</fullName>
    </recommendedName>
</protein>
<evidence type="ECO:0000256" key="2">
    <source>
        <dbReference type="SAM" id="MobiDB-lite"/>
    </source>
</evidence>
<organism evidence="4 5">
    <name type="scientific">Asparagus officinalis</name>
    <name type="common">Garden asparagus</name>
    <dbReference type="NCBI Taxonomy" id="4686"/>
    <lineage>
        <taxon>Eukaryota</taxon>
        <taxon>Viridiplantae</taxon>
        <taxon>Streptophyta</taxon>
        <taxon>Embryophyta</taxon>
        <taxon>Tracheophyta</taxon>
        <taxon>Spermatophyta</taxon>
        <taxon>Magnoliopsida</taxon>
        <taxon>Liliopsida</taxon>
        <taxon>Asparagales</taxon>
        <taxon>Asparagaceae</taxon>
        <taxon>Asparagoideae</taxon>
        <taxon>Asparagus</taxon>
    </lineage>
</organism>
<dbReference type="Pfam" id="PF03720">
    <property type="entry name" value="UDPG_MGDP_dh_C"/>
    <property type="match status" value="1"/>
</dbReference>
<name>A0A5P1EXR1_ASPOF</name>
<dbReference type="SUPFAM" id="SSF52413">
    <property type="entry name" value="UDP-glucose/GDP-mannose dehydrogenase C-terminal domain"/>
    <property type="match status" value="1"/>
</dbReference>
<dbReference type="EMBL" id="CM007384">
    <property type="protein sequence ID" value="ONK70908.1"/>
    <property type="molecule type" value="Genomic_DNA"/>
</dbReference>
<dbReference type="Proteomes" id="UP000243459">
    <property type="component" value="Chromosome 4"/>
</dbReference>
<evidence type="ECO:0000313" key="4">
    <source>
        <dbReference type="EMBL" id="ONK70908.1"/>
    </source>
</evidence>
<gene>
    <name evidence="4" type="ORF">A4U43_C04F2760</name>
</gene>
<dbReference type="GO" id="GO:0006024">
    <property type="term" value="P:glycosaminoglycan biosynthetic process"/>
    <property type="evidence" value="ECO:0007669"/>
    <property type="project" value="TreeGrafter"/>
</dbReference>